<evidence type="ECO:0000256" key="2">
    <source>
        <dbReference type="SAM" id="Phobius"/>
    </source>
</evidence>
<dbReference type="RefSeq" id="WP_005524428.1">
    <property type="nucleotide sequence ID" value="NZ_CP050134.2"/>
</dbReference>
<proteinExistence type="predicted"/>
<feature type="transmembrane region" description="Helical" evidence="2">
    <location>
        <begin position="115"/>
        <end position="140"/>
    </location>
</feature>
<keyword evidence="2" id="KW-0812">Transmembrane</keyword>
<evidence type="ECO:0000313" key="3">
    <source>
        <dbReference type="EMBL" id="SPW24188.1"/>
    </source>
</evidence>
<dbReference type="EMBL" id="UARK01000001">
    <property type="protein sequence ID" value="SPW24188.1"/>
    <property type="molecule type" value="Genomic_DNA"/>
</dbReference>
<dbReference type="GeneID" id="84573014"/>
<organism evidence="3 4">
    <name type="scientific">Corynebacterium matruchotii</name>
    <dbReference type="NCBI Taxonomy" id="43768"/>
    <lineage>
        <taxon>Bacteria</taxon>
        <taxon>Bacillati</taxon>
        <taxon>Actinomycetota</taxon>
        <taxon>Actinomycetes</taxon>
        <taxon>Mycobacteriales</taxon>
        <taxon>Corynebacteriaceae</taxon>
        <taxon>Corynebacterium</taxon>
    </lineage>
</organism>
<accession>A0A6H9XDC4</accession>
<sequence length="187" mass="20573">MTDPHARERRIFRTRRRIKQTILVCYAAAMLGCASLVIGPGINDYIIESNPGRALARVTSVTSTKTIVEFQDDTNTYHSPPGGLLYPTGLGPGQRVWVTYARSNPELVKVSGRKWTLAIIPALSSAAVTTLITSALWFAILGPRHFRRAKHANHKNHTKPKTPTNTTVITSTSAPDATDTTRRKQPT</sequence>
<reference evidence="3 4" key="1">
    <citation type="submission" date="2018-06" db="EMBL/GenBank/DDBJ databases">
        <authorList>
            <consortium name="Pathogen Informatics"/>
            <person name="Doyle S."/>
        </authorList>
    </citation>
    <scope>NUCLEOTIDE SEQUENCE [LARGE SCALE GENOMIC DNA]</scope>
    <source>
        <strain evidence="3 4">NCTC10254</strain>
    </source>
</reference>
<feature type="compositionally biased region" description="Basic residues" evidence="1">
    <location>
        <begin position="151"/>
        <end position="160"/>
    </location>
</feature>
<comment type="caution">
    <text evidence="3">The sequence shown here is derived from an EMBL/GenBank/DDBJ whole genome shotgun (WGS) entry which is preliminary data.</text>
</comment>
<keyword evidence="2" id="KW-1133">Transmembrane helix</keyword>
<feature type="region of interest" description="Disordered" evidence="1">
    <location>
        <begin position="151"/>
        <end position="187"/>
    </location>
</feature>
<dbReference type="Proteomes" id="UP000249886">
    <property type="component" value="Unassembled WGS sequence"/>
</dbReference>
<evidence type="ECO:0000313" key="4">
    <source>
        <dbReference type="Proteomes" id="UP000249886"/>
    </source>
</evidence>
<feature type="compositionally biased region" description="Low complexity" evidence="1">
    <location>
        <begin position="161"/>
        <end position="178"/>
    </location>
</feature>
<gene>
    <name evidence="3" type="ORF">NCTC10254_00558</name>
</gene>
<name>A0A6H9XDC4_9CORY</name>
<protein>
    <submittedName>
        <fullName evidence="3">Hypothetical membrane protein</fullName>
    </submittedName>
</protein>
<dbReference type="PROSITE" id="PS51257">
    <property type="entry name" value="PROKAR_LIPOPROTEIN"/>
    <property type="match status" value="1"/>
</dbReference>
<feature type="transmembrane region" description="Helical" evidence="2">
    <location>
        <begin position="21"/>
        <end position="42"/>
    </location>
</feature>
<evidence type="ECO:0000256" key="1">
    <source>
        <dbReference type="SAM" id="MobiDB-lite"/>
    </source>
</evidence>
<keyword evidence="2" id="KW-0472">Membrane</keyword>
<dbReference type="AlphaFoldDB" id="A0A6H9XDC4"/>